<dbReference type="InterPro" id="IPR056222">
    <property type="entry name" value="PH_23"/>
</dbReference>
<feature type="compositionally biased region" description="Low complexity" evidence="1">
    <location>
        <begin position="992"/>
        <end position="1005"/>
    </location>
</feature>
<evidence type="ECO:0000259" key="2">
    <source>
        <dbReference type="Pfam" id="PF24340"/>
    </source>
</evidence>
<feature type="compositionally biased region" description="Basic residues" evidence="1">
    <location>
        <begin position="1"/>
        <end position="10"/>
    </location>
</feature>
<feature type="region of interest" description="Disordered" evidence="1">
    <location>
        <begin position="170"/>
        <end position="189"/>
    </location>
</feature>
<feature type="region of interest" description="Disordered" evidence="1">
    <location>
        <begin position="633"/>
        <end position="657"/>
    </location>
</feature>
<name>A0A7C8PWA3_ORBOL</name>
<feature type="compositionally biased region" description="Low complexity" evidence="1">
    <location>
        <begin position="1028"/>
        <end position="1037"/>
    </location>
</feature>
<feature type="compositionally biased region" description="Low complexity" evidence="1">
    <location>
        <begin position="1872"/>
        <end position="1891"/>
    </location>
</feature>
<comment type="caution">
    <text evidence="5">The sequence shown here is derived from an EMBL/GenBank/DDBJ whole genome shotgun (WGS) entry which is preliminary data.</text>
</comment>
<feature type="domain" description="DBL homology" evidence="2">
    <location>
        <begin position="1136"/>
        <end position="1359"/>
    </location>
</feature>
<feature type="region of interest" description="Disordered" evidence="1">
    <location>
        <begin position="532"/>
        <end position="551"/>
    </location>
</feature>
<evidence type="ECO:0000313" key="6">
    <source>
        <dbReference type="Proteomes" id="UP000479691"/>
    </source>
</evidence>
<feature type="compositionally biased region" description="Basic and acidic residues" evidence="1">
    <location>
        <begin position="810"/>
        <end position="836"/>
    </location>
</feature>
<dbReference type="GO" id="GO:0030277">
    <property type="term" value="P:maintenance of gastrointestinal epithelium"/>
    <property type="evidence" value="ECO:0007669"/>
    <property type="project" value="TreeGrafter"/>
</dbReference>
<proteinExistence type="predicted"/>
<dbReference type="PANTHER" id="PTHR47574:SF3">
    <property type="entry name" value="CAPPING PROTEIN-INHIBITING REGULATOR OF ACTIN DYNAMICS"/>
    <property type="match status" value="1"/>
</dbReference>
<dbReference type="GO" id="GO:2000813">
    <property type="term" value="P:negative regulation of barbed-end actin filament capping"/>
    <property type="evidence" value="ECO:0007669"/>
    <property type="project" value="TreeGrafter"/>
</dbReference>
<feature type="domain" description="PH" evidence="4">
    <location>
        <begin position="2027"/>
        <end position="2134"/>
    </location>
</feature>
<dbReference type="Proteomes" id="UP000479691">
    <property type="component" value="Unassembled WGS sequence"/>
</dbReference>
<feature type="region of interest" description="Disordered" evidence="1">
    <location>
        <begin position="90"/>
        <end position="139"/>
    </location>
</feature>
<feature type="region of interest" description="Disordered" evidence="1">
    <location>
        <begin position="801"/>
        <end position="1078"/>
    </location>
</feature>
<feature type="compositionally biased region" description="Low complexity" evidence="1">
    <location>
        <begin position="1926"/>
        <end position="1941"/>
    </location>
</feature>
<dbReference type="Pfam" id="PF24340">
    <property type="entry name" value="DH_2"/>
    <property type="match status" value="1"/>
</dbReference>
<feature type="region of interest" description="Disordered" evidence="1">
    <location>
        <begin position="714"/>
        <end position="749"/>
    </location>
</feature>
<feature type="region of interest" description="Disordered" evidence="1">
    <location>
        <begin position="233"/>
        <end position="312"/>
    </location>
</feature>
<feature type="domain" description="PH" evidence="3">
    <location>
        <begin position="1374"/>
        <end position="1514"/>
    </location>
</feature>
<evidence type="ECO:0000259" key="4">
    <source>
        <dbReference type="Pfam" id="PF24345"/>
    </source>
</evidence>
<feature type="compositionally biased region" description="Low complexity" evidence="1">
    <location>
        <begin position="1814"/>
        <end position="1830"/>
    </location>
</feature>
<dbReference type="Pfam" id="PF24344">
    <property type="entry name" value="PH_23"/>
    <property type="match status" value="1"/>
</dbReference>
<feature type="compositionally biased region" description="Polar residues" evidence="1">
    <location>
        <begin position="1892"/>
        <end position="1909"/>
    </location>
</feature>
<dbReference type="InterPro" id="IPR056416">
    <property type="entry name" value="DH_2_fung"/>
</dbReference>
<dbReference type="InterPro" id="IPR056223">
    <property type="entry name" value="PH_24"/>
</dbReference>
<evidence type="ECO:0000259" key="3">
    <source>
        <dbReference type="Pfam" id="PF24344"/>
    </source>
</evidence>
<sequence>MASTAPKRRLRDPNDIFAALDRPTINSGSPPKNDNPITASSPLSSPTKSATTATTINAATKTQYVTNSTTRYTKPQIGTTRRVMSISKRFMGTTGSLLRRNGSPPRGRRSPPPRRTSVRKTSGGKGGIKPPLDLGPQHSPYDTVNVRERVRKWQASGGGVIEADTSALLPPQAVGTGDSASRSGSRVPEKRRTMLADYTVNHNFDELETSSARWGMEPLALPAPPALAGYGSNAGSWKGSRPSSVISGGGGLGEWEDAMSGAEMSGREDKSAWNSAPEDKKVVTSGTKKKKKRVPREGMDVDGMRARKERRKKKLIAVSDHEREMERSVRGREETLEVEVIETSSVFEVPGIDLEATEDTAVVPMAVIDDAPPPLPRHAGSMPALKAAANSMKSIEDSPSLNSKQSVKSLGGTPASVMSDPSKDETATSSLLDDDGIRVTAIRRKFTKAEKREIHKQRQAEREEFLEREKNRIREEERLRYQEIERIREEERQKEIERIKEEERQKVLEEEEQREEERRRIRELDLKAYREREEQKKREKEKEERRRQRELLREQERQREIERIREEEKLKVIEEMRIEQERERERQERERERLEEKRLEQERERERIDQERELARLDEQRRIAREEERHQEIMSEIERATQRSTTRAKKKKKEKENYMLEEVQKRVGPDALRSREEMAAVIKATVVEVMGEMFGEIIFEDDIKSKEANDKALSSSVTTEATSNIVSTEPDYDTRTRETTPETHKSPVQRARRIFSPLEKLEKSPPPMPPGHNDITYRPVEFRKTVPEILEFKRPFPMGIGFKRPSHQATELKKPTTDIVESKKSVPEIPEPKRPAPEIPEPNRAAPKTPELKKAVPETVKLKRSIPEIIEAKPPALEETNYKKPAVEAVPESPPERIPEPIPEEPTSSPPGSPETPTKGDSIALPKRRINLFGSQSAKRRRKPFQATIPEESASQLSVESEPASPPLVGRRDFSFAPRTAAEPISPPITRQVSAASQSAQPADAVLPPARQLSVASRASHHSDTSDHSIVSSSQIHRNLPKDENLDLPSESLSTGLTRSLTSPAAHTNLAKDEDPGDEYFVSVNEPLKGSGIKRYKSTADLISLLSERRPSSTRPKSIKSARSIRSVKNKVVVGTLTLRDLLVELATEELSYTEDLQLLEHRIIPVLLEAKLAKTDKDAAAGKRASPEKLMENNPLKSIVDVNIALKRLNGVHDRLADAIKAATTNQADQVVAVPNPDEILKWAQAAKYVYEDYITYWRMDWDEVVINTNVLEAIEKKKGVSNVGSAGGVAGVLSGGVSAGNGKNEGTIDVGYLLKRPLVRTRVLTKLFKRINYLSPSPLAEEAFVSFQTLVGAARHKVAEERARLEDEAAACIDASRVRDLQTLEICYGVVIEPNRRVRARDIFEMTLNHSLGKVLRKTVELYLRDEGKGRTKSENAELMICELSKDEEERKWLAFQPLPVKWICAKQGPDEGDLVLEVDARLSDGSRWRENMILSADPMIKMEWLHLLGAAADEVSKASRMQLENVGLQPMDDQSDVGVRSISAEIETQLKSLGIDDSYSEPPTPGMSVISEMDRFPESDAALMPESKKPGKPTVAVVVIPGLSDLYDGGPLAVPVYGELPHIVQMMPHYVHKKRIVSPPPSTISPMSSASYGPARLQRRRTRHEQRRMAELKRKEEEARKERELEAQKEKLVKAKKLPTSPPRQRQAQPVDVQEEESPKVRRRSPFRLRSQSPPKSPLKSPPKVASLSFKIASPPTSPGRREGSNRDDDDDLSADESSIVSWSDHDSKYSHKSGRYNATEGARRARSESESSTDTNSTATTSSSKSSDTRTGDRARSSASSARSRQSRQSGQSVSAQEEDDSPPPLPLHTSSSQDSLRSSSSASSGSTVRNSNVAPQPVATSNLRGNLRRRISSPLKHEYAPSSATESSGSSSTITDSDTESPSESESDPEEEVEEERSDDELSEILHKIEDEDGDIPGPMFEDMIAGRNLHSAGRKDGLATQFEELPRRSTASPRHSAKNSITGYTATAMVFTWSPKGAWEKISENENRVALLDNFIEVYKTDSDGAQGKLLLSFEVTPVTPIRRGTAVDLSIRAEPRAKFQGGTVMFRSRTPQELESLYNAINTARISACNGFGGAGKPGRKQSIGRSGSVRGYRATNVDGPHGGIGAPAFQGEAGSIIMSEGSSLGSLGSAFSAFKGSLRSSIFGGTKSSSGGSWMSSSSTSSGLAGPRGIINPLGGIPITGIGGEAPYQGTGYVSNLKVKLWKREGPTKWADLGPGRLNIITPPPGHAARGGGGLSSNNEKRIVIRDRKGQNTLLDVILGESCFERVARTGIAVHVPMEDDGFVPSLVMAGLAGRSSIFMLQFKGENETKETFRIVGKQKY</sequence>
<feature type="compositionally biased region" description="Basic and acidic residues" evidence="1">
    <location>
        <begin position="1831"/>
        <end position="1840"/>
    </location>
</feature>
<feature type="region of interest" description="Disordered" evidence="1">
    <location>
        <begin position="2213"/>
        <end position="2233"/>
    </location>
</feature>
<evidence type="ECO:0000313" key="5">
    <source>
        <dbReference type="EMBL" id="KAF3181556.1"/>
    </source>
</evidence>
<evidence type="ECO:0000256" key="1">
    <source>
        <dbReference type="SAM" id="MobiDB-lite"/>
    </source>
</evidence>
<feature type="compositionally biased region" description="Acidic residues" evidence="1">
    <location>
        <begin position="1942"/>
        <end position="1966"/>
    </location>
</feature>
<feature type="compositionally biased region" description="Polar residues" evidence="1">
    <location>
        <begin position="391"/>
        <end position="408"/>
    </location>
</feature>
<accession>A0A7C8PWA3</accession>
<feature type="region of interest" description="Disordered" evidence="1">
    <location>
        <begin position="1640"/>
        <end position="1966"/>
    </location>
</feature>
<feature type="compositionally biased region" description="Basic residues" evidence="1">
    <location>
        <begin position="1660"/>
        <end position="1669"/>
    </location>
</feature>
<feature type="compositionally biased region" description="Low complexity" evidence="1">
    <location>
        <begin position="38"/>
        <end position="54"/>
    </location>
</feature>
<feature type="compositionally biased region" description="Basic and acidic residues" evidence="1">
    <location>
        <begin position="732"/>
        <end position="745"/>
    </location>
</feature>
<feature type="region of interest" description="Disordered" evidence="1">
    <location>
        <begin position="373"/>
        <end position="436"/>
    </location>
</feature>
<feature type="compositionally biased region" description="Basic and acidic residues" evidence="1">
    <location>
        <begin position="265"/>
        <end position="282"/>
    </location>
</feature>
<reference evidence="5 6" key="1">
    <citation type="submission" date="2019-06" db="EMBL/GenBank/DDBJ databases">
        <authorList>
            <person name="Palmer J.M."/>
        </authorList>
    </citation>
    <scope>NUCLEOTIDE SEQUENCE [LARGE SCALE GENOMIC DNA]</scope>
    <source>
        <strain evidence="5 6">TWF788</strain>
    </source>
</reference>
<protein>
    <submittedName>
        <fullName evidence="5">Uncharacterized protein</fullName>
    </submittedName>
</protein>
<feature type="compositionally biased region" description="Polar residues" evidence="1">
    <location>
        <begin position="24"/>
        <end position="37"/>
    </location>
</feature>
<feature type="compositionally biased region" description="Low complexity" evidence="1">
    <location>
        <begin position="1050"/>
        <end position="1063"/>
    </location>
</feature>
<dbReference type="PANTHER" id="PTHR47574">
    <property type="entry name" value="CANCER-RELATED REGULATOR OF ACTIN DYNAMICS"/>
    <property type="match status" value="1"/>
</dbReference>
<dbReference type="EMBL" id="JAABOE010000032">
    <property type="protein sequence ID" value="KAF3181556.1"/>
    <property type="molecule type" value="Genomic_DNA"/>
</dbReference>
<feature type="compositionally biased region" description="Polar residues" evidence="1">
    <location>
        <begin position="714"/>
        <end position="727"/>
    </location>
</feature>
<dbReference type="Pfam" id="PF24345">
    <property type="entry name" value="PH_24"/>
    <property type="match status" value="1"/>
</dbReference>
<feature type="compositionally biased region" description="Basic and acidic residues" evidence="1">
    <location>
        <begin position="1670"/>
        <end position="1696"/>
    </location>
</feature>
<feature type="compositionally biased region" description="Basic and acidic residues" evidence="1">
    <location>
        <begin position="295"/>
        <end position="306"/>
    </location>
</feature>
<organism evidence="5 6">
    <name type="scientific">Orbilia oligospora</name>
    <name type="common">Nematode-trapping fungus</name>
    <name type="synonym">Arthrobotrys oligospora</name>
    <dbReference type="NCBI Taxonomy" id="2813651"/>
    <lineage>
        <taxon>Eukaryota</taxon>
        <taxon>Fungi</taxon>
        <taxon>Dikarya</taxon>
        <taxon>Ascomycota</taxon>
        <taxon>Pezizomycotina</taxon>
        <taxon>Orbiliomycetes</taxon>
        <taxon>Orbiliales</taxon>
        <taxon>Orbiliaceae</taxon>
        <taxon>Orbilia</taxon>
    </lineage>
</organism>
<feature type="compositionally biased region" description="Low complexity" evidence="1">
    <location>
        <begin position="1841"/>
        <end position="1860"/>
    </location>
</feature>
<feature type="compositionally biased region" description="Basic residues" evidence="1">
    <location>
        <begin position="106"/>
        <end position="118"/>
    </location>
</feature>
<feature type="region of interest" description="Disordered" evidence="1">
    <location>
        <begin position="448"/>
        <end position="469"/>
    </location>
</feature>
<feature type="region of interest" description="Disordered" evidence="1">
    <location>
        <begin position="579"/>
        <end position="605"/>
    </location>
</feature>
<feature type="region of interest" description="Disordered" evidence="1">
    <location>
        <begin position="1"/>
        <end position="54"/>
    </location>
</feature>
<gene>
    <name evidence="5" type="ORF">TWF788_006554</name>
</gene>
<dbReference type="InterPro" id="IPR052853">
    <property type="entry name" value="Actin_dynamics_regulator"/>
</dbReference>